<accession>A0A0A9EEY4</accession>
<name>A0A0A9EEY4_ARUDO</name>
<reference evidence="1" key="1">
    <citation type="submission" date="2014-09" db="EMBL/GenBank/DDBJ databases">
        <authorList>
            <person name="Magalhaes I.L.F."/>
            <person name="Oliveira U."/>
            <person name="Santos F.R."/>
            <person name="Vidigal T.H.D.A."/>
            <person name="Brescovit A.D."/>
            <person name="Santos A.J."/>
        </authorList>
    </citation>
    <scope>NUCLEOTIDE SEQUENCE</scope>
    <source>
        <tissue evidence="1">Shoot tissue taken approximately 20 cm above the soil surface</tissue>
    </source>
</reference>
<reference evidence="1" key="2">
    <citation type="journal article" date="2015" name="Data Brief">
        <title>Shoot transcriptome of the giant reed, Arundo donax.</title>
        <authorList>
            <person name="Barrero R.A."/>
            <person name="Guerrero F.D."/>
            <person name="Moolhuijzen P."/>
            <person name="Goolsby J.A."/>
            <person name="Tidwell J."/>
            <person name="Bellgard S.E."/>
            <person name="Bellgard M.I."/>
        </authorList>
    </citation>
    <scope>NUCLEOTIDE SEQUENCE</scope>
    <source>
        <tissue evidence="1">Shoot tissue taken approximately 20 cm above the soil surface</tissue>
    </source>
</reference>
<sequence>MSSTCLTATRRSFFAGPGEFLRSVTCSSEAAPPGLKSSSATWRSMARTRHRRNLALPSSVPSAFLYTASSANTPSEL</sequence>
<dbReference type="EMBL" id="GBRH01203318">
    <property type="protein sequence ID" value="JAD94577.1"/>
    <property type="molecule type" value="Transcribed_RNA"/>
</dbReference>
<evidence type="ECO:0000313" key="1">
    <source>
        <dbReference type="EMBL" id="JAD94577.1"/>
    </source>
</evidence>
<protein>
    <submittedName>
        <fullName evidence="1">Uncharacterized protein</fullName>
    </submittedName>
</protein>
<dbReference type="AlphaFoldDB" id="A0A0A9EEY4"/>
<organism evidence="1">
    <name type="scientific">Arundo donax</name>
    <name type="common">Giant reed</name>
    <name type="synonym">Donax arundinaceus</name>
    <dbReference type="NCBI Taxonomy" id="35708"/>
    <lineage>
        <taxon>Eukaryota</taxon>
        <taxon>Viridiplantae</taxon>
        <taxon>Streptophyta</taxon>
        <taxon>Embryophyta</taxon>
        <taxon>Tracheophyta</taxon>
        <taxon>Spermatophyta</taxon>
        <taxon>Magnoliopsida</taxon>
        <taxon>Liliopsida</taxon>
        <taxon>Poales</taxon>
        <taxon>Poaceae</taxon>
        <taxon>PACMAD clade</taxon>
        <taxon>Arundinoideae</taxon>
        <taxon>Arundineae</taxon>
        <taxon>Arundo</taxon>
    </lineage>
</organism>
<proteinExistence type="predicted"/>